<gene>
    <name evidence="2" type="ORF">IPI13_07390</name>
</gene>
<organism evidence="2 3">
    <name type="scientific">Candidatus Phosphoribacter hodrii</name>
    <dbReference type="NCBI Taxonomy" id="2953743"/>
    <lineage>
        <taxon>Bacteria</taxon>
        <taxon>Bacillati</taxon>
        <taxon>Actinomycetota</taxon>
        <taxon>Actinomycetes</taxon>
        <taxon>Micrococcales</taxon>
        <taxon>Dermatophilaceae</taxon>
        <taxon>Candidatus Phosphoribacter</taxon>
    </lineage>
</organism>
<dbReference type="AlphaFoldDB" id="A0A935IUF8"/>
<proteinExistence type="predicted"/>
<sequence>MPPETHAALWSAAPRELAGSASARPTRRYAGSPASDAADADGRAAAARAVAWTRPPG</sequence>
<protein>
    <submittedName>
        <fullName evidence="2">Uncharacterized protein</fullName>
    </submittedName>
</protein>
<evidence type="ECO:0000256" key="1">
    <source>
        <dbReference type="SAM" id="MobiDB-lite"/>
    </source>
</evidence>
<dbReference type="Proteomes" id="UP000726105">
    <property type="component" value="Unassembled WGS sequence"/>
</dbReference>
<feature type="region of interest" description="Disordered" evidence="1">
    <location>
        <begin position="1"/>
        <end position="57"/>
    </location>
</feature>
<feature type="compositionally biased region" description="Low complexity" evidence="1">
    <location>
        <begin position="30"/>
        <end position="51"/>
    </location>
</feature>
<name>A0A935IUF8_9MICO</name>
<evidence type="ECO:0000313" key="2">
    <source>
        <dbReference type="EMBL" id="MBK7272988.1"/>
    </source>
</evidence>
<reference evidence="2 3" key="1">
    <citation type="submission" date="2020-10" db="EMBL/GenBank/DDBJ databases">
        <title>Connecting structure to function with the recovery of over 1000 high-quality activated sludge metagenome-assembled genomes encoding full-length rRNA genes using long-read sequencing.</title>
        <authorList>
            <person name="Singleton C.M."/>
            <person name="Petriglieri F."/>
            <person name="Kristensen J.M."/>
            <person name="Kirkegaard R.H."/>
            <person name="Michaelsen T.Y."/>
            <person name="Andersen M.H."/>
            <person name="Karst S.M."/>
            <person name="Dueholm M.S."/>
            <person name="Nielsen P.H."/>
            <person name="Albertsen M."/>
        </authorList>
    </citation>
    <scope>NUCLEOTIDE SEQUENCE [LARGE SCALE GENOMIC DNA]</scope>
    <source>
        <strain evidence="2">Ega_18-Q3-R5-49_MAXAC.001</strain>
    </source>
</reference>
<comment type="caution">
    <text evidence="2">The sequence shown here is derived from an EMBL/GenBank/DDBJ whole genome shotgun (WGS) entry which is preliminary data.</text>
</comment>
<accession>A0A935IUF8</accession>
<dbReference type="EMBL" id="JADJIB010000002">
    <property type="protein sequence ID" value="MBK7272988.1"/>
    <property type="molecule type" value="Genomic_DNA"/>
</dbReference>
<evidence type="ECO:0000313" key="3">
    <source>
        <dbReference type="Proteomes" id="UP000726105"/>
    </source>
</evidence>